<sequence length="232" mass="25463">MVLTLQERIADVEGRVARACAASGRDVSDVKVIAVTKYVSLKTVAAVLEAGLEDIAESRWQDAEHKWKALGDKGTWHFIGHLQTNKVKDVIGKFEYIHSLDRLSLAKELHKKADAAGITVKVFLQVNISGEDTKFGLPPEAVPGFLREIASLHRVKVIGLMTMAPHEGDPELTRPVFRGLRELRDELNLLALTPEPIQELSMGMSNDFEVAIQEGATQVRLGTVLVGHEEGA</sequence>
<comment type="caution">
    <text evidence="5">The sequence shown here is derived from an EMBL/GenBank/DDBJ whole genome shotgun (WGS) entry which is preliminary data.</text>
</comment>
<dbReference type="Gene3D" id="3.20.20.10">
    <property type="entry name" value="Alanine racemase"/>
    <property type="match status" value="1"/>
</dbReference>
<feature type="modified residue" description="N6-(pyridoxal phosphate)lysine" evidence="2">
    <location>
        <position position="37"/>
    </location>
</feature>
<reference evidence="5" key="1">
    <citation type="submission" date="2022-01" db="EMBL/GenBank/DDBJ databases">
        <authorList>
            <person name="Criscuolo A."/>
        </authorList>
    </citation>
    <scope>NUCLEOTIDE SEQUENCE</scope>
    <source>
        <strain evidence="5">CIP111892</strain>
    </source>
</reference>
<dbReference type="EMBL" id="CAKMMG010000001">
    <property type="protein sequence ID" value="CAH1196072.1"/>
    <property type="molecule type" value="Genomic_DNA"/>
</dbReference>
<evidence type="ECO:0000256" key="2">
    <source>
        <dbReference type="HAMAP-Rule" id="MF_02087"/>
    </source>
</evidence>
<dbReference type="Pfam" id="PF01168">
    <property type="entry name" value="Ala_racemase_N"/>
    <property type="match status" value="1"/>
</dbReference>
<comment type="function">
    <text evidence="2">Pyridoxal 5'-phosphate (PLP)-binding protein, which is involved in PLP homeostasis.</text>
</comment>
<proteinExistence type="inferred from homology"/>
<keyword evidence="6" id="KW-1185">Reference proteome</keyword>
<dbReference type="Proteomes" id="UP000838324">
    <property type="component" value="Unassembled WGS sequence"/>
</dbReference>
<dbReference type="PIRSF" id="PIRSF004848">
    <property type="entry name" value="YBL036c_PLPDEIII"/>
    <property type="match status" value="1"/>
</dbReference>
<keyword evidence="1 2" id="KW-0663">Pyridoxal phosphate</keyword>
<protein>
    <recommendedName>
        <fullName evidence="2">Pyridoxal phosphate homeostasis protein</fullName>
        <shortName evidence="2">PLP homeostasis protein</shortName>
    </recommendedName>
</protein>
<feature type="domain" description="Alanine racemase N-terminal" evidence="4">
    <location>
        <begin position="29"/>
        <end position="228"/>
    </location>
</feature>
<name>A0ABN8G0A9_9BACL</name>
<dbReference type="InterPro" id="IPR001608">
    <property type="entry name" value="Ala_racemase_N"/>
</dbReference>
<dbReference type="PROSITE" id="PS01211">
    <property type="entry name" value="UPF0001"/>
    <property type="match status" value="1"/>
</dbReference>
<comment type="similarity">
    <text evidence="2 3">Belongs to the pyridoxal phosphate-binding protein YggS/PROSC family.</text>
</comment>
<dbReference type="CDD" id="cd00635">
    <property type="entry name" value="PLPDE_III_YBL036c_like"/>
    <property type="match status" value="1"/>
</dbReference>
<evidence type="ECO:0000259" key="4">
    <source>
        <dbReference type="Pfam" id="PF01168"/>
    </source>
</evidence>
<evidence type="ECO:0000256" key="3">
    <source>
        <dbReference type="RuleBase" id="RU004514"/>
    </source>
</evidence>
<dbReference type="NCBIfam" id="TIGR00044">
    <property type="entry name" value="YggS family pyridoxal phosphate-dependent enzyme"/>
    <property type="match status" value="1"/>
</dbReference>
<gene>
    <name evidence="5" type="ORF">PAECIP111892_02155</name>
</gene>
<evidence type="ECO:0000313" key="6">
    <source>
        <dbReference type="Proteomes" id="UP000838324"/>
    </source>
</evidence>
<dbReference type="HAMAP" id="MF_02087">
    <property type="entry name" value="PLP_homeostasis"/>
    <property type="match status" value="1"/>
</dbReference>
<dbReference type="PANTHER" id="PTHR10146">
    <property type="entry name" value="PROLINE SYNTHETASE CO-TRANSCRIBED BACTERIAL HOMOLOG PROTEIN"/>
    <property type="match status" value="1"/>
</dbReference>
<evidence type="ECO:0000313" key="5">
    <source>
        <dbReference type="EMBL" id="CAH1196072.1"/>
    </source>
</evidence>
<organism evidence="5 6">
    <name type="scientific">Paenibacillus auburnensis</name>
    <dbReference type="NCBI Taxonomy" id="2905649"/>
    <lineage>
        <taxon>Bacteria</taxon>
        <taxon>Bacillati</taxon>
        <taxon>Bacillota</taxon>
        <taxon>Bacilli</taxon>
        <taxon>Bacillales</taxon>
        <taxon>Paenibacillaceae</taxon>
        <taxon>Paenibacillus</taxon>
    </lineage>
</organism>
<dbReference type="InterPro" id="IPR029066">
    <property type="entry name" value="PLP-binding_barrel"/>
</dbReference>
<dbReference type="InterPro" id="IPR011078">
    <property type="entry name" value="PyrdxlP_homeostasis"/>
</dbReference>
<evidence type="ECO:0000256" key="1">
    <source>
        <dbReference type="ARBA" id="ARBA00022898"/>
    </source>
</evidence>
<dbReference type="SUPFAM" id="SSF51419">
    <property type="entry name" value="PLP-binding barrel"/>
    <property type="match status" value="1"/>
</dbReference>
<accession>A0ABN8G0A9</accession>
<dbReference type="PANTHER" id="PTHR10146:SF14">
    <property type="entry name" value="PYRIDOXAL PHOSPHATE HOMEOSTASIS PROTEIN"/>
    <property type="match status" value="1"/>
</dbReference>